<feature type="region of interest" description="Disordered" evidence="9">
    <location>
        <begin position="657"/>
        <end position="700"/>
    </location>
</feature>
<dbReference type="PROSITE" id="PS50011">
    <property type="entry name" value="PROTEIN_KINASE_DOM"/>
    <property type="match status" value="1"/>
</dbReference>
<feature type="compositionally biased region" description="Low complexity" evidence="9">
    <location>
        <begin position="43"/>
        <end position="55"/>
    </location>
</feature>
<evidence type="ECO:0000256" key="3">
    <source>
        <dbReference type="ARBA" id="ARBA00022741"/>
    </source>
</evidence>
<keyword evidence="3 7" id="KW-0547">Nucleotide-binding</keyword>
<proteinExistence type="predicted"/>
<feature type="region of interest" description="Disordered" evidence="9">
    <location>
        <begin position="579"/>
        <end position="637"/>
    </location>
</feature>
<evidence type="ECO:0000256" key="1">
    <source>
        <dbReference type="ARBA" id="ARBA00022527"/>
    </source>
</evidence>
<feature type="binding site" evidence="7">
    <location>
        <begin position="381"/>
        <end position="383"/>
    </location>
    <ligand>
        <name>ATP</name>
        <dbReference type="ChEBI" id="CHEBI:30616"/>
    </ligand>
</feature>
<gene>
    <name evidence="11" type="ORF">TSOC_003753</name>
</gene>
<dbReference type="Proteomes" id="UP000236333">
    <property type="component" value="Unassembled WGS sequence"/>
</dbReference>
<dbReference type="FunFam" id="1.10.510.10:FF:000813">
    <property type="entry name" value="Aurora-like kinase"/>
    <property type="match status" value="1"/>
</dbReference>
<keyword evidence="1" id="KW-0723">Serine/threonine-protein kinase</keyword>
<feature type="region of interest" description="Disordered" evidence="9">
    <location>
        <begin position="133"/>
        <end position="220"/>
    </location>
</feature>
<evidence type="ECO:0000256" key="8">
    <source>
        <dbReference type="PIRSR" id="PIRSR630616-3"/>
    </source>
</evidence>
<dbReference type="InterPro" id="IPR008271">
    <property type="entry name" value="Ser/Thr_kinase_AS"/>
</dbReference>
<dbReference type="OrthoDB" id="377346at2759"/>
<evidence type="ECO:0000313" key="11">
    <source>
        <dbReference type="EMBL" id="PNH09599.1"/>
    </source>
</evidence>
<comment type="caution">
    <text evidence="11">The sequence shown here is derived from an EMBL/GenBank/DDBJ whole genome shotgun (WGS) entry which is preliminary data.</text>
</comment>
<dbReference type="AlphaFoldDB" id="A0A2J8AAP6"/>
<accession>A0A2J8AAP6</accession>
<feature type="compositionally biased region" description="Low complexity" evidence="9">
    <location>
        <begin position="591"/>
        <end position="614"/>
    </location>
</feature>
<dbReference type="SUPFAM" id="SSF56112">
    <property type="entry name" value="Protein kinase-like (PK-like)"/>
    <property type="match status" value="1"/>
</dbReference>
<evidence type="ECO:0000256" key="9">
    <source>
        <dbReference type="SAM" id="MobiDB-lite"/>
    </source>
</evidence>
<dbReference type="InterPro" id="IPR030616">
    <property type="entry name" value="Aur-like"/>
</dbReference>
<feature type="binding site" evidence="7">
    <location>
        <begin position="432"/>
        <end position="433"/>
    </location>
    <ligand>
        <name>ATP</name>
        <dbReference type="ChEBI" id="CHEBI:30616"/>
    </ligand>
</feature>
<name>A0A2J8AAP6_9CHLO</name>
<feature type="region of interest" description="Disordered" evidence="9">
    <location>
        <begin position="29"/>
        <end position="55"/>
    </location>
</feature>
<evidence type="ECO:0000313" key="12">
    <source>
        <dbReference type="Proteomes" id="UP000236333"/>
    </source>
</evidence>
<feature type="active site" description="Proton acceptor" evidence="6">
    <location>
        <position position="428"/>
    </location>
</feature>
<feature type="domain" description="Protein kinase" evidence="10">
    <location>
        <begin position="304"/>
        <end position="569"/>
    </location>
</feature>
<evidence type="ECO:0000256" key="2">
    <source>
        <dbReference type="ARBA" id="ARBA00022679"/>
    </source>
</evidence>
<evidence type="ECO:0000259" key="10">
    <source>
        <dbReference type="PROSITE" id="PS50011"/>
    </source>
</evidence>
<evidence type="ECO:0000256" key="4">
    <source>
        <dbReference type="ARBA" id="ARBA00022777"/>
    </source>
</evidence>
<evidence type="ECO:0000256" key="5">
    <source>
        <dbReference type="ARBA" id="ARBA00022840"/>
    </source>
</evidence>
<organism evidence="11 12">
    <name type="scientific">Tetrabaena socialis</name>
    <dbReference type="NCBI Taxonomy" id="47790"/>
    <lineage>
        <taxon>Eukaryota</taxon>
        <taxon>Viridiplantae</taxon>
        <taxon>Chlorophyta</taxon>
        <taxon>core chlorophytes</taxon>
        <taxon>Chlorophyceae</taxon>
        <taxon>CS clade</taxon>
        <taxon>Chlamydomonadales</taxon>
        <taxon>Tetrabaenaceae</taxon>
        <taxon>Tetrabaena</taxon>
    </lineage>
</organism>
<feature type="binding site" evidence="7">
    <location>
        <position position="333"/>
    </location>
    <ligand>
        <name>ATP</name>
        <dbReference type="ChEBI" id="CHEBI:30616"/>
    </ligand>
</feature>
<dbReference type="GO" id="GO:0004674">
    <property type="term" value="F:protein serine/threonine kinase activity"/>
    <property type="evidence" value="ECO:0007669"/>
    <property type="project" value="UniProtKB-KW"/>
</dbReference>
<keyword evidence="5 7" id="KW-0067">ATP-binding</keyword>
<dbReference type="SMART" id="SM00220">
    <property type="entry name" value="S_TKc"/>
    <property type="match status" value="1"/>
</dbReference>
<evidence type="ECO:0000256" key="7">
    <source>
        <dbReference type="PIRSR" id="PIRSR630616-2"/>
    </source>
</evidence>
<dbReference type="InterPro" id="IPR000719">
    <property type="entry name" value="Prot_kinase_dom"/>
</dbReference>
<keyword evidence="12" id="KW-1185">Reference proteome</keyword>
<feature type="compositionally biased region" description="Basic residues" evidence="9">
    <location>
        <begin position="195"/>
        <end position="214"/>
    </location>
</feature>
<dbReference type="PANTHER" id="PTHR24350">
    <property type="entry name" value="SERINE/THREONINE-PROTEIN KINASE IAL-RELATED"/>
    <property type="match status" value="1"/>
</dbReference>
<dbReference type="InterPro" id="IPR011009">
    <property type="entry name" value="Kinase-like_dom_sf"/>
</dbReference>
<sequence length="700" mass="75198">MELPGYYSGKGELAYGENFDKQDKQGFLKGLLGSKDDGKKAAAKSTSPTSASVPKKFMDMISPLLLGTSSSSAANSPAKPAMQPAQPATAFSKAAAALQAAAVPGCPAEADMARAMSYNSGLTEYVNKMKISEAGGPAPGGNSSIAGKRSKLSNESSLSNSSSMSAMSVQSSRSAGAPVAPMPHLTVTQPGLAHPHPHPHAGHPHGHHAGHTHAAHPQQQQPNLAPLAAAHQPGAPLNPHAYASNLDRLLEAARYCQLPQSGRPLQPMPADPLANPHHGPTIPLVVSPNLPPRMQRGQWRLSDYTLGDKLYTGYASTVYKAVCRASGEVVVLKIYHLMSVCDLYKYQIYREVRVHSNLSHENVVHLFAAFQEGDKVILVQEYADGSDLFTLLHKYGGRLSERLAVQLVLEPFLRVLQYLHSRAIIHRDIKPENILFNKAMCLKLGDFGLAIDLREERAVTRAGTLDYMAPEVLRCPFKSRPEENKDNERLHYSARVDAWAVGVLTYELLVGFPPFFDQSRTSTEERIVHSMPAFPAGMSEEAKSFITSALSKHAAERPTILEMLHHPWIARFSSRRSLRAMPGSPSPLPSPSAATPRRPAPPAAASLMQPSAAAHHMLSPSSGPATPLRPPAIPASPAAGYPTLGSLLNGSASLDVSKMSHHHHAPASPQSPLVMKSSSESTEMLNSRFSHGSSNASMQM</sequence>
<feature type="compositionally biased region" description="Low complexity" evidence="9">
    <location>
        <begin position="153"/>
        <end position="175"/>
    </location>
</feature>
<dbReference type="Pfam" id="PF00069">
    <property type="entry name" value="Pkinase"/>
    <property type="match status" value="1"/>
</dbReference>
<dbReference type="GO" id="GO:0005524">
    <property type="term" value="F:ATP binding"/>
    <property type="evidence" value="ECO:0007669"/>
    <property type="project" value="UniProtKB-KW"/>
</dbReference>
<evidence type="ECO:0000256" key="6">
    <source>
        <dbReference type="PIRSR" id="PIRSR630616-1"/>
    </source>
</evidence>
<dbReference type="EMBL" id="PGGS01000084">
    <property type="protein sequence ID" value="PNH09599.1"/>
    <property type="molecule type" value="Genomic_DNA"/>
</dbReference>
<keyword evidence="2" id="KW-0808">Transferase</keyword>
<keyword evidence="4 11" id="KW-0418">Kinase</keyword>
<feature type="compositionally biased region" description="Polar residues" evidence="9">
    <location>
        <begin position="676"/>
        <end position="700"/>
    </location>
</feature>
<dbReference type="Gene3D" id="1.10.510.10">
    <property type="entry name" value="Transferase(Phosphotransferase) domain 1"/>
    <property type="match status" value="1"/>
</dbReference>
<protein>
    <submittedName>
        <fullName evidence="11">Serine/threonine-protein kinase Aurora-3</fullName>
    </submittedName>
</protein>
<feature type="cross-link" description="Glycyl lysine isopeptide (Lys-Gly) (interchain with G-Cter in SUMO2)" evidence="8">
    <location>
        <position position="430"/>
    </location>
</feature>
<dbReference type="PROSITE" id="PS00108">
    <property type="entry name" value="PROTEIN_KINASE_ST"/>
    <property type="match status" value="1"/>
</dbReference>
<reference evidence="11 12" key="1">
    <citation type="journal article" date="2017" name="Mol. Biol. Evol.">
        <title>The 4-celled Tetrabaena socialis nuclear genome reveals the essential components for genetic control of cell number at the origin of multicellularity in the volvocine lineage.</title>
        <authorList>
            <person name="Featherston J."/>
            <person name="Arakaki Y."/>
            <person name="Hanschen E.R."/>
            <person name="Ferris P.J."/>
            <person name="Michod R.E."/>
            <person name="Olson B.J.S.C."/>
            <person name="Nozaki H."/>
            <person name="Durand P.M."/>
        </authorList>
    </citation>
    <scope>NUCLEOTIDE SEQUENCE [LARGE SCALE GENOMIC DNA]</scope>
    <source>
        <strain evidence="11 12">NIES-571</strain>
    </source>
</reference>
<feature type="binding site" evidence="7">
    <location>
        <position position="446"/>
    </location>
    <ligand>
        <name>ATP</name>
        <dbReference type="ChEBI" id="CHEBI:30616"/>
    </ligand>
</feature>